<dbReference type="Gene3D" id="6.10.250.90">
    <property type="match status" value="1"/>
</dbReference>
<evidence type="ECO:0000256" key="1">
    <source>
        <dbReference type="ARBA" id="ARBA00004123"/>
    </source>
</evidence>
<evidence type="ECO:0000256" key="7">
    <source>
        <dbReference type="SAM" id="MobiDB-lite"/>
    </source>
</evidence>
<evidence type="ECO:0000256" key="2">
    <source>
        <dbReference type="ARBA" id="ARBA00008029"/>
    </source>
</evidence>
<comment type="similarity">
    <text evidence="2">Belongs to the MAD1 family.</text>
</comment>
<keyword evidence="9" id="KW-1185">Reference proteome</keyword>
<sequence length="156" mass="16686">MGGQGAACRGAGAGPWTVRRRVIGRCHHGPSVPAPWLPKGPYTASVVSAPHERILTSRPWSGVDSAHSPAFSERCADTRVPQGDYDQSKTKVLHLSANPAREAQQSRRQDHARLQEECEQLRKLVCALERGGPVPADLEAACLPSSKEVAGRPAPA</sequence>
<protein>
    <submittedName>
        <fullName evidence="8">Uncharacterized protein</fullName>
    </submittedName>
</protein>
<dbReference type="SUPFAM" id="SSF75704">
    <property type="entry name" value="Mitotic arrest deficient-like 1, Mad1"/>
    <property type="match status" value="1"/>
</dbReference>
<gene>
    <name evidence="8" type="ORF">QTO34_016408</name>
</gene>
<dbReference type="PANTHER" id="PTHR23168">
    <property type="entry name" value="MITOTIC SPINDLE ASSEMBLY CHECKPOINT PROTEIN MAD1 MITOTIC ARREST DEFICIENT-LIKE PROTEIN 1"/>
    <property type="match status" value="1"/>
</dbReference>
<organism evidence="8 9">
    <name type="scientific">Cnephaeus nilssonii</name>
    <name type="common">Northern bat</name>
    <name type="synonym">Eptesicus nilssonii</name>
    <dbReference type="NCBI Taxonomy" id="3371016"/>
    <lineage>
        <taxon>Eukaryota</taxon>
        <taxon>Metazoa</taxon>
        <taxon>Chordata</taxon>
        <taxon>Craniata</taxon>
        <taxon>Vertebrata</taxon>
        <taxon>Euteleostomi</taxon>
        <taxon>Mammalia</taxon>
        <taxon>Eutheria</taxon>
        <taxon>Laurasiatheria</taxon>
        <taxon>Chiroptera</taxon>
        <taxon>Yangochiroptera</taxon>
        <taxon>Vespertilionidae</taxon>
        <taxon>Cnephaeus</taxon>
    </lineage>
</organism>
<name>A0AA40I5W0_CNENI</name>
<dbReference type="AlphaFoldDB" id="A0AA40I5W0"/>
<keyword evidence="6" id="KW-0131">Cell cycle</keyword>
<dbReference type="Pfam" id="PF05557">
    <property type="entry name" value="MAD"/>
    <property type="match status" value="1"/>
</dbReference>
<dbReference type="GO" id="GO:0007094">
    <property type="term" value="P:mitotic spindle assembly checkpoint signaling"/>
    <property type="evidence" value="ECO:0007669"/>
    <property type="project" value="InterPro"/>
</dbReference>
<evidence type="ECO:0000256" key="6">
    <source>
        <dbReference type="ARBA" id="ARBA00023306"/>
    </source>
</evidence>
<feature type="region of interest" description="Disordered" evidence="7">
    <location>
        <begin position="59"/>
        <end position="85"/>
    </location>
</feature>
<reference evidence="8" key="1">
    <citation type="submission" date="2023-06" db="EMBL/GenBank/DDBJ databases">
        <title>Reference genome for the Northern bat (Eptesicus nilssonii), a most northern bat species.</title>
        <authorList>
            <person name="Laine V.N."/>
            <person name="Pulliainen A.T."/>
            <person name="Lilley T.M."/>
        </authorList>
    </citation>
    <scope>NUCLEOTIDE SEQUENCE</scope>
    <source>
        <strain evidence="8">BLF_Eptnil</strain>
        <tissue evidence="8">Kidney</tissue>
    </source>
</reference>
<evidence type="ECO:0000256" key="4">
    <source>
        <dbReference type="ARBA" id="ARBA00022776"/>
    </source>
</evidence>
<keyword evidence="3" id="KW-0132">Cell division</keyword>
<dbReference type="Proteomes" id="UP001177744">
    <property type="component" value="Unassembled WGS sequence"/>
</dbReference>
<evidence type="ECO:0000313" key="8">
    <source>
        <dbReference type="EMBL" id="KAK1343628.1"/>
    </source>
</evidence>
<dbReference type="GO" id="GO:0000776">
    <property type="term" value="C:kinetochore"/>
    <property type="evidence" value="ECO:0007669"/>
    <property type="project" value="TreeGrafter"/>
</dbReference>
<dbReference type="GO" id="GO:0051315">
    <property type="term" value="P:attachment of mitotic spindle microtubules to kinetochore"/>
    <property type="evidence" value="ECO:0007669"/>
    <property type="project" value="TreeGrafter"/>
</dbReference>
<evidence type="ECO:0000313" key="9">
    <source>
        <dbReference type="Proteomes" id="UP001177744"/>
    </source>
</evidence>
<accession>A0AA40I5W0</accession>
<dbReference type="EMBL" id="JAULJE010000005">
    <property type="protein sequence ID" value="KAK1343628.1"/>
    <property type="molecule type" value="Genomic_DNA"/>
</dbReference>
<comment type="subcellular location">
    <subcellularLocation>
        <location evidence="1">Nucleus</location>
    </subcellularLocation>
</comment>
<dbReference type="InterPro" id="IPR008672">
    <property type="entry name" value="Mad1"/>
</dbReference>
<evidence type="ECO:0000256" key="3">
    <source>
        <dbReference type="ARBA" id="ARBA00022618"/>
    </source>
</evidence>
<keyword evidence="4" id="KW-0498">Mitosis</keyword>
<evidence type="ECO:0000256" key="5">
    <source>
        <dbReference type="ARBA" id="ARBA00023242"/>
    </source>
</evidence>
<keyword evidence="5" id="KW-0539">Nucleus</keyword>
<dbReference type="GO" id="GO:0051301">
    <property type="term" value="P:cell division"/>
    <property type="evidence" value="ECO:0007669"/>
    <property type="project" value="UniProtKB-KW"/>
</dbReference>
<comment type="caution">
    <text evidence="8">The sequence shown here is derived from an EMBL/GenBank/DDBJ whole genome shotgun (WGS) entry which is preliminary data.</text>
</comment>
<dbReference type="GO" id="GO:0005635">
    <property type="term" value="C:nuclear envelope"/>
    <property type="evidence" value="ECO:0007669"/>
    <property type="project" value="TreeGrafter"/>
</dbReference>
<dbReference type="GO" id="GO:0072686">
    <property type="term" value="C:mitotic spindle"/>
    <property type="evidence" value="ECO:0007669"/>
    <property type="project" value="TreeGrafter"/>
</dbReference>
<proteinExistence type="inferred from homology"/>
<dbReference type="PANTHER" id="PTHR23168:SF0">
    <property type="entry name" value="MITOTIC SPINDLE ASSEMBLY CHECKPOINT PROTEIN MAD1"/>
    <property type="match status" value="1"/>
</dbReference>